<evidence type="ECO:0000256" key="1">
    <source>
        <dbReference type="ARBA" id="ARBA00000085"/>
    </source>
</evidence>
<evidence type="ECO:0000313" key="14">
    <source>
        <dbReference type="EMBL" id="UNP31649.1"/>
    </source>
</evidence>
<dbReference type="SUPFAM" id="SSF52172">
    <property type="entry name" value="CheY-like"/>
    <property type="match status" value="1"/>
</dbReference>
<dbReference type="SMART" id="SM00387">
    <property type="entry name" value="HATPase_c"/>
    <property type="match status" value="1"/>
</dbReference>
<dbReference type="CDD" id="cd00130">
    <property type="entry name" value="PAS"/>
    <property type="match status" value="1"/>
</dbReference>
<dbReference type="PRINTS" id="PR00344">
    <property type="entry name" value="BCTRLSENSOR"/>
</dbReference>
<dbReference type="SUPFAM" id="SSF47384">
    <property type="entry name" value="Homodimeric domain of signal transducing histidine kinase"/>
    <property type="match status" value="1"/>
</dbReference>
<name>A0ABY3XJ18_9GAMM</name>
<dbReference type="Pfam" id="PF00072">
    <property type="entry name" value="Response_reg"/>
    <property type="match status" value="1"/>
</dbReference>
<organism evidence="14 15">
    <name type="scientific">Lysobacter gummosus</name>
    <dbReference type="NCBI Taxonomy" id="262324"/>
    <lineage>
        <taxon>Bacteria</taxon>
        <taxon>Pseudomonadati</taxon>
        <taxon>Pseudomonadota</taxon>
        <taxon>Gammaproteobacteria</taxon>
        <taxon>Lysobacterales</taxon>
        <taxon>Lysobacteraceae</taxon>
        <taxon>Lysobacter</taxon>
    </lineage>
</organism>
<evidence type="ECO:0000259" key="12">
    <source>
        <dbReference type="PROSITE" id="PS50112"/>
    </source>
</evidence>
<proteinExistence type="predicted"/>
<dbReference type="InterPro" id="IPR036890">
    <property type="entry name" value="HATPase_C_sf"/>
</dbReference>
<dbReference type="InterPro" id="IPR035965">
    <property type="entry name" value="PAS-like_dom_sf"/>
</dbReference>
<accession>A0ABY3XJ18</accession>
<dbReference type="Gene3D" id="3.30.450.20">
    <property type="entry name" value="PAS domain"/>
    <property type="match status" value="1"/>
</dbReference>
<dbReference type="InterPro" id="IPR004358">
    <property type="entry name" value="Sig_transdc_His_kin-like_C"/>
</dbReference>
<dbReference type="Pfam" id="PF02518">
    <property type="entry name" value="HATPase_c"/>
    <property type="match status" value="1"/>
</dbReference>
<dbReference type="Proteomes" id="UP000829194">
    <property type="component" value="Chromosome"/>
</dbReference>
<dbReference type="PANTHER" id="PTHR43065">
    <property type="entry name" value="SENSOR HISTIDINE KINASE"/>
    <property type="match status" value="1"/>
</dbReference>
<keyword evidence="6" id="KW-0418">Kinase</keyword>
<dbReference type="Pfam" id="PF13185">
    <property type="entry name" value="GAF_2"/>
    <property type="match status" value="1"/>
</dbReference>
<evidence type="ECO:0000256" key="4">
    <source>
        <dbReference type="ARBA" id="ARBA00022679"/>
    </source>
</evidence>
<dbReference type="RefSeq" id="WP_057942769.1">
    <property type="nucleotide sequence ID" value="NZ_CP011131.1"/>
</dbReference>
<dbReference type="InterPro" id="IPR003594">
    <property type="entry name" value="HATPase_dom"/>
</dbReference>
<keyword evidence="15" id="KW-1185">Reference proteome</keyword>
<feature type="domain" description="PAC" evidence="13">
    <location>
        <begin position="80"/>
        <end position="131"/>
    </location>
</feature>
<evidence type="ECO:0000256" key="3">
    <source>
        <dbReference type="ARBA" id="ARBA00022553"/>
    </source>
</evidence>
<keyword evidence="5" id="KW-0547">Nucleotide-binding</keyword>
<dbReference type="SUPFAM" id="SSF55874">
    <property type="entry name" value="ATPase domain of HSP90 chaperone/DNA topoisomerase II/histidine kinase"/>
    <property type="match status" value="1"/>
</dbReference>
<dbReference type="EMBL" id="CP093547">
    <property type="protein sequence ID" value="UNP31649.1"/>
    <property type="molecule type" value="Genomic_DNA"/>
</dbReference>
<evidence type="ECO:0000313" key="15">
    <source>
        <dbReference type="Proteomes" id="UP000829194"/>
    </source>
</evidence>
<dbReference type="SMART" id="SM00448">
    <property type="entry name" value="REC"/>
    <property type="match status" value="1"/>
</dbReference>
<protein>
    <recommendedName>
        <fullName evidence="2">histidine kinase</fullName>
        <ecNumber evidence="2">2.7.13.3</ecNumber>
    </recommendedName>
</protein>
<dbReference type="EC" id="2.7.13.3" evidence="2"/>
<comment type="catalytic activity">
    <reaction evidence="1">
        <text>ATP + protein L-histidine = ADP + protein N-phospho-L-histidine.</text>
        <dbReference type="EC" id="2.7.13.3"/>
    </reaction>
</comment>
<keyword evidence="8" id="KW-0902">Two-component regulatory system</keyword>
<feature type="domain" description="Response regulatory" evidence="11">
    <location>
        <begin position="553"/>
        <end position="669"/>
    </location>
</feature>
<dbReference type="SMART" id="SM00388">
    <property type="entry name" value="HisKA"/>
    <property type="match status" value="1"/>
</dbReference>
<dbReference type="Gene3D" id="3.30.450.40">
    <property type="match status" value="1"/>
</dbReference>
<evidence type="ECO:0000259" key="13">
    <source>
        <dbReference type="PROSITE" id="PS50113"/>
    </source>
</evidence>
<evidence type="ECO:0000259" key="10">
    <source>
        <dbReference type="PROSITE" id="PS50109"/>
    </source>
</evidence>
<evidence type="ECO:0000256" key="9">
    <source>
        <dbReference type="PROSITE-ProRule" id="PRU00169"/>
    </source>
</evidence>
<evidence type="ECO:0000256" key="7">
    <source>
        <dbReference type="ARBA" id="ARBA00022840"/>
    </source>
</evidence>
<evidence type="ECO:0000256" key="6">
    <source>
        <dbReference type="ARBA" id="ARBA00022777"/>
    </source>
</evidence>
<dbReference type="SMART" id="SM00091">
    <property type="entry name" value="PAS"/>
    <property type="match status" value="1"/>
</dbReference>
<dbReference type="PROSITE" id="PS50113">
    <property type="entry name" value="PAC"/>
    <property type="match status" value="1"/>
</dbReference>
<dbReference type="InterPro" id="IPR000014">
    <property type="entry name" value="PAS"/>
</dbReference>
<dbReference type="Gene3D" id="3.30.565.10">
    <property type="entry name" value="Histidine kinase-like ATPase, C-terminal domain"/>
    <property type="match status" value="1"/>
</dbReference>
<dbReference type="InterPro" id="IPR036097">
    <property type="entry name" value="HisK_dim/P_sf"/>
</dbReference>
<dbReference type="PROSITE" id="PS50112">
    <property type="entry name" value="PAS"/>
    <property type="match status" value="1"/>
</dbReference>
<dbReference type="Gene3D" id="1.10.287.130">
    <property type="match status" value="1"/>
</dbReference>
<dbReference type="InterPro" id="IPR001789">
    <property type="entry name" value="Sig_transdc_resp-reg_receiver"/>
</dbReference>
<keyword evidence="7" id="KW-0067">ATP-binding</keyword>
<feature type="domain" description="PAS" evidence="12">
    <location>
        <begin position="3"/>
        <end position="40"/>
    </location>
</feature>
<feature type="modified residue" description="4-aspartylphosphate" evidence="9">
    <location>
        <position position="603"/>
    </location>
</feature>
<dbReference type="SUPFAM" id="SSF55781">
    <property type="entry name" value="GAF domain-like"/>
    <property type="match status" value="1"/>
</dbReference>
<dbReference type="InterPro" id="IPR011006">
    <property type="entry name" value="CheY-like_superfamily"/>
</dbReference>
<dbReference type="InterPro" id="IPR029016">
    <property type="entry name" value="GAF-like_dom_sf"/>
</dbReference>
<feature type="domain" description="Histidine kinase" evidence="10">
    <location>
        <begin position="312"/>
        <end position="533"/>
    </location>
</feature>
<dbReference type="PANTHER" id="PTHR43065:SF46">
    <property type="entry name" value="C4-DICARBOXYLATE TRANSPORT SENSOR PROTEIN DCTB"/>
    <property type="match status" value="1"/>
</dbReference>
<dbReference type="PROSITE" id="PS50109">
    <property type="entry name" value="HIS_KIN"/>
    <property type="match status" value="1"/>
</dbReference>
<sequence length="680" mass="72654">MSEGTLFPGLFEAVPDALVVVNSSGRIIQANAQAERLFGYPLGGLNQIPIEQLIPESVRERHRAHRANYMAHPHVRPMGVTGQSLIGQRLDGAQFPVEIALSPIESDQGPRYLASVRDISETQRARQALVRARYDALAARIGQLALEAQDESGVVDHVPALLAAALDASMVAVVFVSSDRQTVGTRASVGLADVADETDSPIRLHKTKLLDRIGAGESLVIDDLAGDAVAGGRFPIDSPCSGSAALLPLSDRGSPMGALLVLSSQPRHFDHDALHLLQSVANLIAAFVQRRRTEEQLAHSQRLDAIGQLTGGIAHDFNNLLTVMSGSLQLLEMECDDKPEASELIASALRSVGRGAELTGKLLAFARRQRLVPQAVDAPSLLRDVESMLKRTLGESVRLYVRCESELPAAYVDPTQLDAALVNLALNARDAMPRGGEITIEARSHRIGEQGASAELAAGRYVRITVSDTGRGMAPETLARAMEPFFTTKEVGRGSGLGLSMVYGFAKQSGGHLRIGSTLGYGTQVDLYLPAAQASAIAAAPVNGTRIEGKGETILVVEDDQAVRDIAVAFLRSSGYQVLAVGNAAEALRRLSGEEAIDVLFSDVMLGEGINGKELALAARQLRPDLSVLLTSGYETDAAGEPTADVWAFDLLRKPYRREQLIAAIGRALDPQIRNRPGFQ</sequence>
<keyword evidence="3 9" id="KW-0597">Phosphoprotein</keyword>
<evidence type="ECO:0000256" key="2">
    <source>
        <dbReference type="ARBA" id="ARBA00012438"/>
    </source>
</evidence>
<evidence type="ECO:0000259" key="11">
    <source>
        <dbReference type="PROSITE" id="PS50110"/>
    </source>
</evidence>
<dbReference type="Gene3D" id="3.40.50.2300">
    <property type="match status" value="1"/>
</dbReference>
<dbReference type="InterPro" id="IPR005467">
    <property type="entry name" value="His_kinase_dom"/>
</dbReference>
<dbReference type="SUPFAM" id="SSF55785">
    <property type="entry name" value="PYP-like sensor domain (PAS domain)"/>
    <property type="match status" value="1"/>
</dbReference>
<evidence type="ECO:0000256" key="8">
    <source>
        <dbReference type="ARBA" id="ARBA00023012"/>
    </source>
</evidence>
<dbReference type="InterPro" id="IPR000700">
    <property type="entry name" value="PAS-assoc_C"/>
</dbReference>
<dbReference type="InterPro" id="IPR003018">
    <property type="entry name" value="GAF"/>
</dbReference>
<dbReference type="NCBIfam" id="TIGR00229">
    <property type="entry name" value="sensory_box"/>
    <property type="match status" value="1"/>
</dbReference>
<dbReference type="PROSITE" id="PS50110">
    <property type="entry name" value="RESPONSE_REGULATORY"/>
    <property type="match status" value="1"/>
</dbReference>
<dbReference type="Pfam" id="PF00512">
    <property type="entry name" value="HisKA"/>
    <property type="match status" value="1"/>
</dbReference>
<dbReference type="InterPro" id="IPR003661">
    <property type="entry name" value="HisK_dim/P_dom"/>
</dbReference>
<reference evidence="14 15" key="1">
    <citation type="submission" date="2022-03" db="EMBL/GenBank/DDBJ databases">
        <title>Complete genome sequence of Lysobacter capsici VKM B-2533 and Lysobacter gummosus 10.1.1, promising sources of lytic agents.</title>
        <authorList>
            <person name="Tarlachkov S.V."/>
            <person name="Kudryakova I.V."/>
            <person name="Afoshin A.S."/>
            <person name="Leontyevskaya E.A."/>
            <person name="Leontyevskaya N.V."/>
        </authorList>
    </citation>
    <scope>NUCLEOTIDE SEQUENCE [LARGE SCALE GENOMIC DNA]</scope>
    <source>
        <strain evidence="14 15">10.1.1</strain>
    </source>
</reference>
<gene>
    <name evidence="14" type="ORF">MOV92_10545</name>
</gene>
<dbReference type="CDD" id="cd00082">
    <property type="entry name" value="HisKA"/>
    <property type="match status" value="1"/>
</dbReference>
<evidence type="ECO:0000256" key="5">
    <source>
        <dbReference type="ARBA" id="ARBA00022741"/>
    </source>
</evidence>
<keyword evidence="4" id="KW-0808">Transferase</keyword>
<dbReference type="Pfam" id="PF13426">
    <property type="entry name" value="PAS_9"/>
    <property type="match status" value="1"/>
</dbReference>
<dbReference type="SMART" id="SM00065">
    <property type="entry name" value="GAF"/>
    <property type="match status" value="1"/>
</dbReference>